<evidence type="ECO:0000256" key="1">
    <source>
        <dbReference type="SAM" id="MobiDB-lite"/>
    </source>
</evidence>
<evidence type="ECO:0000313" key="3">
    <source>
        <dbReference type="EMBL" id="KAF4446812.1"/>
    </source>
</evidence>
<keyword evidence="3" id="KW-0723">Serine/threonine-protein kinase</keyword>
<feature type="domain" description="Protein kinase" evidence="2">
    <location>
        <begin position="173"/>
        <end position="522"/>
    </location>
</feature>
<dbReference type="GO" id="GO:0005524">
    <property type="term" value="F:ATP binding"/>
    <property type="evidence" value="ECO:0007669"/>
    <property type="project" value="InterPro"/>
</dbReference>
<dbReference type="SUPFAM" id="SSF56112">
    <property type="entry name" value="Protein kinase-like (PK-like)"/>
    <property type="match status" value="1"/>
</dbReference>
<dbReference type="InterPro" id="IPR011009">
    <property type="entry name" value="Kinase-like_dom_sf"/>
</dbReference>
<evidence type="ECO:0000313" key="4">
    <source>
        <dbReference type="Proteomes" id="UP000605986"/>
    </source>
</evidence>
<keyword evidence="4" id="KW-1185">Reference proteome</keyword>
<comment type="caution">
    <text evidence="3">The sequence shown here is derived from an EMBL/GenBank/DDBJ whole genome shotgun (WGS) entry which is preliminary data.</text>
</comment>
<dbReference type="Proteomes" id="UP000605986">
    <property type="component" value="Unassembled WGS sequence"/>
</dbReference>
<dbReference type="Pfam" id="PF00069">
    <property type="entry name" value="Pkinase"/>
    <property type="match status" value="1"/>
</dbReference>
<dbReference type="InterPro" id="IPR008271">
    <property type="entry name" value="Ser/Thr_kinase_AS"/>
</dbReference>
<dbReference type="Gene3D" id="1.10.510.10">
    <property type="entry name" value="Transferase(Phosphotransferase) domain 1"/>
    <property type="match status" value="1"/>
</dbReference>
<accession>A0A8H4K8S1</accession>
<keyword evidence="3" id="KW-0808">Transferase</keyword>
<dbReference type="EMBL" id="JAADJG010000435">
    <property type="protein sequence ID" value="KAF4446812.1"/>
    <property type="molecule type" value="Genomic_DNA"/>
</dbReference>
<gene>
    <name evidence="3" type="ORF">F53441_9593</name>
</gene>
<dbReference type="AlphaFoldDB" id="A0A8H4K8S1"/>
<dbReference type="GO" id="GO:0004674">
    <property type="term" value="F:protein serine/threonine kinase activity"/>
    <property type="evidence" value="ECO:0007669"/>
    <property type="project" value="UniProtKB-KW"/>
</dbReference>
<dbReference type="PROSITE" id="PS00108">
    <property type="entry name" value="PROTEIN_KINASE_ST"/>
    <property type="match status" value="1"/>
</dbReference>
<proteinExistence type="predicted"/>
<dbReference type="OrthoDB" id="5986190at2759"/>
<feature type="compositionally biased region" description="Basic and acidic residues" evidence="1">
    <location>
        <begin position="398"/>
        <end position="407"/>
    </location>
</feature>
<dbReference type="PROSITE" id="PS50011">
    <property type="entry name" value="PROTEIN_KINASE_DOM"/>
    <property type="match status" value="1"/>
</dbReference>
<name>A0A8H4K8S1_9HYPO</name>
<organism evidence="3 4">
    <name type="scientific">Fusarium austroafricanum</name>
    <dbReference type="NCBI Taxonomy" id="2364996"/>
    <lineage>
        <taxon>Eukaryota</taxon>
        <taxon>Fungi</taxon>
        <taxon>Dikarya</taxon>
        <taxon>Ascomycota</taxon>
        <taxon>Pezizomycotina</taxon>
        <taxon>Sordariomycetes</taxon>
        <taxon>Hypocreomycetidae</taxon>
        <taxon>Hypocreales</taxon>
        <taxon>Nectriaceae</taxon>
        <taxon>Fusarium</taxon>
        <taxon>Fusarium concolor species complex</taxon>
    </lineage>
</organism>
<sequence length="829" mass="93385">MASPNYSDLCREIRLKLTKGFERGKSKEQFATRAMVKGVMSRDRLQRVYESLRAEDAIPQTDNSQPGVQEFVKLVEDKKLHDFLAVLMCAKCSLNAAKAFVKKVVLGAETQVQEAPRETPYLLPATEEYLNNLFGDPNDANDFFNEQRPFCAIVVGGPDVVTICNEDQRMLPWLSEKYIRSGSFGAVSKVEVAEGHLTKDRDFNQTNAHPEVIARKDFIYADTAEASFQKEWGAIKDIFNSRRTHGNIVKSFGTIVIEGKPSTFSLLMPLASMDLEEYMQQYPEAMGNDRVARRRLIKAVMGLTDGLDFLHSGLKTEDGGESLICYHMDLKPRNILVFNVGPGMSWKLSDFGLSRVKPKVKQGISDLSRLFKKRGSDQHSKATATASRRGEGTYQPKEAQDNGKSMNEKSDIWSLGCIISLLFTFMEEGFRGIQPFSDLRWKYSNTIFDVFYQRNKANLTFTINKGVTKQHAKLIEAAKKRIAAEGEALSFILEWLEREVLVIDQNRRCVAAKVFERLKRTFEKYNDLGNGYLPQSSPRGHLIPEIPKKIERFLKLGGIQRSRRSATQIDVCQWRLGIDKDMRFKGSDSSPDAKVAINPRPQAARPVSILAENHTDAGICLLEQTICDLRWSAVQIEHVALQTRNEVYIVVRRPSDLSLHLFMVEPPGALKQDLNLQAGRDNGERLFTDMVCFPNADDSRKTDVIVVAQRELFFYLKFDGARKDPKVIRHPPVQHYWILKIARNTPGSIVALGTHSGSSNVLLLEVKLKGEDIRPHVQKLAELDGVSTTHQLKLSLFRGGSGFIAQVTSATPEGQYQVYRLDLSGVLDA</sequence>
<dbReference type="SMART" id="SM00220">
    <property type="entry name" value="S_TKc"/>
    <property type="match status" value="1"/>
</dbReference>
<feature type="region of interest" description="Disordered" evidence="1">
    <location>
        <begin position="372"/>
        <end position="407"/>
    </location>
</feature>
<keyword evidence="3" id="KW-0418">Kinase</keyword>
<reference evidence="3" key="1">
    <citation type="submission" date="2020-01" db="EMBL/GenBank/DDBJ databases">
        <title>Identification and distribution of gene clusters putatively required for synthesis of sphingolipid metabolism inhibitors in phylogenetically diverse species of the filamentous fungus Fusarium.</title>
        <authorList>
            <person name="Kim H.-S."/>
            <person name="Busman M."/>
            <person name="Brown D.W."/>
            <person name="Divon H."/>
            <person name="Uhlig S."/>
            <person name="Proctor R.H."/>
        </authorList>
    </citation>
    <scope>NUCLEOTIDE SEQUENCE</scope>
    <source>
        <strain evidence="3">NRRL 53441</strain>
    </source>
</reference>
<evidence type="ECO:0000259" key="2">
    <source>
        <dbReference type="PROSITE" id="PS50011"/>
    </source>
</evidence>
<protein>
    <submittedName>
        <fullName evidence="3">Serine/threonine protein kinase</fullName>
    </submittedName>
</protein>
<dbReference type="InterPro" id="IPR000719">
    <property type="entry name" value="Prot_kinase_dom"/>
</dbReference>
<dbReference type="PANTHER" id="PTHR24359:SF1">
    <property type="entry name" value="INHIBITOR OF NUCLEAR FACTOR KAPPA-B KINASE EPSILON SUBUNIT HOMOLOG 1-RELATED"/>
    <property type="match status" value="1"/>
</dbReference>
<dbReference type="PANTHER" id="PTHR24359">
    <property type="entry name" value="SERINE/THREONINE-PROTEIN KINASE SBK1"/>
    <property type="match status" value="1"/>
</dbReference>